<dbReference type="CDD" id="cd11618">
    <property type="entry name" value="ChtBD1_1"/>
    <property type="match status" value="1"/>
</dbReference>
<dbReference type="EMBL" id="ML220129">
    <property type="protein sequence ID" value="TGZ79766.1"/>
    <property type="molecule type" value="Genomic_DNA"/>
</dbReference>
<feature type="chain" id="PRO_5020204759" description="Chitin-binding type-1 domain-containing protein" evidence="4">
    <location>
        <begin position="20"/>
        <end position="173"/>
    </location>
</feature>
<evidence type="ECO:0000313" key="7">
    <source>
        <dbReference type="Proteomes" id="UP000298138"/>
    </source>
</evidence>
<sequence length="173" mass="18501">MSMKVFIQLFLVYSGLVAAMPQPGRLGGNLEARDADLLKRALSPDGTCGYKEAGANRGYTCYPGYCCSQYGWCGSSTGHCASGCQLAFGTCGWYTAPIPTTTIRYGTWAMAVSTPGPMSNEESEINEVTEGGRPVALNGGTTRQSRGWGNQFSTGKSSTGMSQWLKSHKERLP</sequence>
<dbReference type="OrthoDB" id="1193027at2759"/>
<dbReference type="InParanoid" id="A0A4S2MTG9"/>
<evidence type="ECO:0000256" key="4">
    <source>
        <dbReference type="SAM" id="SignalP"/>
    </source>
</evidence>
<evidence type="ECO:0000256" key="2">
    <source>
        <dbReference type="PROSITE-ProRule" id="PRU00261"/>
    </source>
</evidence>
<feature type="signal peptide" evidence="4">
    <location>
        <begin position="1"/>
        <end position="19"/>
    </location>
</feature>
<keyword evidence="2" id="KW-1015">Disulfide bond</keyword>
<dbReference type="Gene3D" id="3.30.60.10">
    <property type="entry name" value="Endochitinase-like"/>
    <property type="match status" value="1"/>
</dbReference>
<dbReference type="SUPFAM" id="SSF57016">
    <property type="entry name" value="Plant lectins/antimicrobial peptides"/>
    <property type="match status" value="1"/>
</dbReference>
<dbReference type="STRING" id="341454.A0A4S2MTG9"/>
<evidence type="ECO:0000256" key="1">
    <source>
        <dbReference type="ARBA" id="ARBA00022669"/>
    </source>
</evidence>
<dbReference type="InterPro" id="IPR001002">
    <property type="entry name" value="Chitin-bd_1"/>
</dbReference>
<feature type="compositionally biased region" description="Polar residues" evidence="3">
    <location>
        <begin position="139"/>
        <end position="165"/>
    </location>
</feature>
<proteinExistence type="predicted"/>
<gene>
    <name evidence="6" type="ORF">EX30DRAFT_349993</name>
</gene>
<keyword evidence="4" id="KW-0732">Signal</keyword>
<organism evidence="6 7">
    <name type="scientific">Ascodesmis nigricans</name>
    <dbReference type="NCBI Taxonomy" id="341454"/>
    <lineage>
        <taxon>Eukaryota</taxon>
        <taxon>Fungi</taxon>
        <taxon>Dikarya</taxon>
        <taxon>Ascomycota</taxon>
        <taxon>Pezizomycotina</taxon>
        <taxon>Pezizomycetes</taxon>
        <taxon>Pezizales</taxon>
        <taxon>Ascodesmidaceae</taxon>
        <taxon>Ascodesmis</taxon>
    </lineage>
</organism>
<feature type="domain" description="Chitin-binding type-1" evidence="5">
    <location>
        <begin position="45"/>
        <end position="93"/>
    </location>
</feature>
<evidence type="ECO:0000313" key="6">
    <source>
        <dbReference type="EMBL" id="TGZ79766.1"/>
    </source>
</evidence>
<name>A0A4S2MTG9_9PEZI</name>
<dbReference type="Proteomes" id="UP000298138">
    <property type="component" value="Unassembled WGS sequence"/>
</dbReference>
<dbReference type="GO" id="GO:0008061">
    <property type="term" value="F:chitin binding"/>
    <property type="evidence" value="ECO:0007669"/>
    <property type="project" value="UniProtKB-UniRule"/>
</dbReference>
<evidence type="ECO:0000259" key="5">
    <source>
        <dbReference type="PROSITE" id="PS50941"/>
    </source>
</evidence>
<feature type="disulfide bond" evidence="2">
    <location>
        <begin position="66"/>
        <end position="80"/>
    </location>
</feature>
<dbReference type="AlphaFoldDB" id="A0A4S2MTG9"/>
<accession>A0A4S2MTG9</accession>
<reference evidence="6 7" key="1">
    <citation type="submission" date="2019-04" db="EMBL/GenBank/DDBJ databases">
        <title>Comparative genomics and transcriptomics to analyze fruiting body development in filamentous ascomycetes.</title>
        <authorList>
            <consortium name="DOE Joint Genome Institute"/>
            <person name="Lutkenhaus R."/>
            <person name="Traeger S."/>
            <person name="Breuer J."/>
            <person name="Kuo A."/>
            <person name="Lipzen A."/>
            <person name="Pangilinan J."/>
            <person name="Dilworth D."/>
            <person name="Sandor L."/>
            <person name="Poggeler S."/>
            <person name="Barry K."/>
            <person name="Grigoriev I.V."/>
            <person name="Nowrousian M."/>
        </authorList>
    </citation>
    <scope>NUCLEOTIDE SEQUENCE [LARGE SCALE GENOMIC DNA]</scope>
    <source>
        <strain evidence="6 7">CBS 389.68</strain>
    </source>
</reference>
<dbReference type="PROSITE" id="PS50941">
    <property type="entry name" value="CHIT_BIND_I_2"/>
    <property type="match status" value="1"/>
</dbReference>
<keyword evidence="7" id="KW-1185">Reference proteome</keyword>
<comment type="caution">
    <text evidence="2">Lacks conserved residue(s) required for the propagation of feature annotation.</text>
</comment>
<evidence type="ECO:0000256" key="3">
    <source>
        <dbReference type="SAM" id="MobiDB-lite"/>
    </source>
</evidence>
<keyword evidence="1 2" id="KW-0147">Chitin-binding</keyword>
<dbReference type="InterPro" id="IPR036861">
    <property type="entry name" value="Endochitinase-like_sf"/>
</dbReference>
<feature type="region of interest" description="Disordered" evidence="3">
    <location>
        <begin position="131"/>
        <end position="173"/>
    </location>
</feature>
<feature type="disulfide bond" evidence="2">
    <location>
        <begin position="61"/>
        <end position="73"/>
    </location>
</feature>
<protein>
    <recommendedName>
        <fullName evidence="5">Chitin-binding type-1 domain-containing protein</fullName>
    </recommendedName>
</protein>